<dbReference type="RefSeq" id="WP_185664878.1">
    <property type="nucleotide sequence ID" value="NZ_JACLAW010000010.1"/>
</dbReference>
<evidence type="ECO:0000313" key="7">
    <source>
        <dbReference type="EMBL" id="MBC2666582.1"/>
    </source>
</evidence>
<dbReference type="CDD" id="cd00397">
    <property type="entry name" value="DNA_BRE_C"/>
    <property type="match status" value="1"/>
</dbReference>
<dbReference type="PANTHER" id="PTHR30349:SF64">
    <property type="entry name" value="PROPHAGE INTEGRASE INTD-RELATED"/>
    <property type="match status" value="1"/>
</dbReference>
<dbReference type="Gene3D" id="1.10.443.10">
    <property type="entry name" value="Intergrase catalytic core"/>
    <property type="match status" value="1"/>
</dbReference>
<dbReference type="InterPro" id="IPR044068">
    <property type="entry name" value="CB"/>
</dbReference>
<evidence type="ECO:0000313" key="8">
    <source>
        <dbReference type="Proteomes" id="UP000566813"/>
    </source>
</evidence>
<dbReference type="Proteomes" id="UP000566813">
    <property type="component" value="Unassembled WGS sequence"/>
</dbReference>
<keyword evidence="1" id="KW-0229">DNA integration</keyword>
<evidence type="ECO:0000259" key="6">
    <source>
        <dbReference type="PROSITE" id="PS51900"/>
    </source>
</evidence>
<evidence type="ECO:0000256" key="3">
    <source>
        <dbReference type="ARBA" id="ARBA00023172"/>
    </source>
</evidence>
<dbReference type="GO" id="GO:0006310">
    <property type="term" value="P:DNA recombination"/>
    <property type="evidence" value="ECO:0007669"/>
    <property type="project" value="UniProtKB-KW"/>
</dbReference>
<dbReference type="InterPro" id="IPR050090">
    <property type="entry name" value="Tyrosine_recombinase_XerCD"/>
</dbReference>
<dbReference type="InterPro" id="IPR011010">
    <property type="entry name" value="DNA_brk_join_enz"/>
</dbReference>
<dbReference type="PANTHER" id="PTHR30349">
    <property type="entry name" value="PHAGE INTEGRASE-RELATED"/>
    <property type="match status" value="1"/>
</dbReference>
<dbReference type="GO" id="GO:0015074">
    <property type="term" value="P:DNA integration"/>
    <property type="evidence" value="ECO:0007669"/>
    <property type="project" value="UniProtKB-KW"/>
</dbReference>
<dbReference type="InterPro" id="IPR004107">
    <property type="entry name" value="Integrase_SAM-like_N"/>
</dbReference>
<proteinExistence type="predicted"/>
<keyword evidence="8" id="KW-1185">Reference proteome</keyword>
<feature type="domain" description="Tyr recombinase" evidence="5">
    <location>
        <begin position="127"/>
        <end position="336"/>
    </location>
</feature>
<dbReference type="InterPro" id="IPR002104">
    <property type="entry name" value="Integrase_catalytic"/>
</dbReference>
<dbReference type="Pfam" id="PF02899">
    <property type="entry name" value="Phage_int_SAM_1"/>
    <property type="match status" value="1"/>
</dbReference>
<dbReference type="PROSITE" id="PS51900">
    <property type="entry name" value="CB"/>
    <property type="match status" value="1"/>
</dbReference>
<dbReference type="PROSITE" id="PS51898">
    <property type="entry name" value="TYR_RECOMBINASE"/>
    <property type="match status" value="1"/>
</dbReference>
<keyword evidence="2 4" id="KW-0238">DNA-binding</keyword>
<evidence type="ECO:0000256" key="4">
    <source>
        <dbReference type="PROSITE-ProRule" id="PRU01248"/>
    </source>
</evidence>
<evidence type="ECO:0000256" key="1">
    <source>
        <dbReference type="ARBA" id="ARBA00022908"/>
    </source>
</evidence>
<evidence type="ECO:0000259" key="5">
    <source>
        <dbReference type="PROSITE" id="PS51898"/>
    </source>
</evidence>
<comment type="caution">
    <text evidence="7">The sequence shown here is derived from an EMBL/GenBank/DDBJ whole genome shotgun (WGS) entry which is preliminary data.</text>
</comment>
<feature type="domain" description="Core-binding (CB)" evidence="6">
    <location>
        <begin position="6"/>
        <end position="96"/>
    </location>
</feature>
<keyword evidence="3" id="KW-0233">DNA recombination</keyword>
<sequence length="367" mass="41065">MAKHNAANARIKREYFHYLREAGRRNEASIDAVAKALDRFEQANGHKDFRKFHRAQAVAFKRKLDTERAVRTGKPLSRATVNSTLTALRAFFVWLAGQPGYKSHLRYGDADYFNLAETEVRIAKAVRHKAFPSLEQVHHVLSSMPSGTDIEKRNRALVAFALVTGARDGAMASFRLKHVDLEQGRVDQDARDVRTKASKTFSTWFFPVGGDALAIVQDWCNHLRTVPLWGDDDPLFPATLVGLGETGGFAPVGLKRECWASAGPVRRIFADAFRAAGLPYFNPHSFRDTLVQLGERVCPNIEAFKAWSQNLGHERAMTTLTSYGNVAPHRQAELIRGMNRQSDAADIINDPDIIALVTAIRRKPDYP</sequence>
<organism evidence="7 8">
    <name type="scientific">Novosphingobium flavum</name>
    <dbReference type="NCBI Taxonomy" id="1778672"/>
    <lineage>
        <taxon>Bacteria</taxon>
        <taxon>Pseudomonadati</taxon>
        <taxon>Pseudomonadota</taxon>
        <taxon>Alphaproteobacteria</taxon>
        <taxon>Sphingomonadales</taxon>
        <taxon>Sphingomonadaceae</taxon>
        <taxon>Novosphingobium</taxon>
    </lineage>
</organism>
<gene>
    <name evidence="7" type="ORF">H7F51_13745</name>
</gene>
<dbReference type="InterPro" id="IPR013762">
    <property type="entry name" value="Integrase-like_cat_sf"/>
</dbReference>
<accession>A0A7X1KMF9</accession>
<dbReference type="AlphaFoldDB" id="A0A7X1KMF9"/>
<evidence type="ECO:0000256" key="2">
    <source>
        <dbReference type="ARBA" id="ARBA00023125"/>
    </source>
</evidence>
<dbReference type="GO" id="GO:0003677">
    <property type="term" value="F:DNA binding"/>
    <property type="evidence" value="ECO:0007669"/>
    <property type="project" value="UniProtKB-UniRule"/>
</dbReference>
<name>A0A7X1KMF9_9SPHN</name>
<dbReference type="SUPFAM" id="SSF56349">
    <property type="entry name" value="DNA breaking-rejoining enzymes"/>
    <property type="match status" value="1"/>
</dbReference>
<dbReference type="EMBL" id="JACLAW010000010">
    <property type="protein sequence ID" value="MBC2666582.1"/>
    <property type="molecule type" value="Genomic_DNA"/>
</dbReference>
<protein>
    <submittedName>
        <fullName evidence="7">Site-specific integrase</fullName>
    </submittedName>
</protein>
<reference evidence="7 8" key="1">
    <citation type="submission" date="2020-08" db="EMBL/GenBank/DDBJ databases">
        <title>The genome sequence of type strain Novosphingobium flavum NBRC 111647.</title>
        <authorList>
            <person name="Liu Y."/>
        </authorList>
    </citation>
    <scope>NUCLEOTIDE SEQUENCE [LARGE SCALE GENOMIC DNA]</scope>
    <source>
        <strain evidence="7 8">NBRC 111647</strain>
    </source>
</reference>